<proteinExistence type="predicted"/>
<gene>
    <name evidence="2" type="ORF">ORV05_35565</name>
</gene>
<reference evidence="2" key="1">
    <citation type="submission" date="2022-11" db="EMBL/GenBank/DDBJ databases">
        <authorList>
            <person name="Mo P."/>
        </authorList>
    </citation>
    <scope>NUCLEOTIDE SEQUENCE</scope>
    <source>
        <strain evidence="2">HUAS 11-8</strain>
    </source>
</reference>
<feature type="compositionally biased region" description="Pro residues" evidence="1">
    <location>
        <begin position="300"/>
        <end position="309"/>
    </location>
</feature>
<evidence type="ECO:0000313" key="2">
    <source>
        <dbReference type="EMBL" id="WAL66105.1"/>
    </source>
</evidence>
<feature type="compositionally biased region" description="Low complexity" evidence="1">
    <location>
        <begin position="286"/>
        <end position="299"/>
    </location>
</feature>
<keyword evidence="3" id="KW-1185">Reference proteome</keyword>
<dbReference type="Proteomes" id="UP001163203">
    <property type="component" value="Chromosome"/>
</dbReference>
<evidence type="ECO:0000256" key="1">
    <source>
        <dbReference type="SAM" id="MobiDB-lite"/>
    </source>
</evidence>
<feature type="compositionally biased region" description="Low complexity" evidence="1">
    <location>
        <begin position="1"/>
        <end position="20"/>
    </location>
</feature>
<feature type="region of interest" description="Disordered" evidence="1">
    <location>
        <begin position="366"/>
        <end position="433"/>
    </location>
</feature>
<sequence>MANQSSSNSPATPAGAPSTPVGSTVQLGDNGESAAIVAQARNSAGGFDYGNDRAIGDPPNWAAQESDQLYRGATVNNDPATAQATGELWRSHGDELHQAANDLYNAITELGNAWVGQGAASAQGALVGIANSSKQAGDAAHVMSNRLAQQASAAAEVKKMPAPKQFDPARQTAAMLAGGPAAMVADMKQQADDAKAVHAQQVQYFNAYTQAMSEVDNATPSFGPESLGLPPDGSIGATKASSVGGSGGGIVGAYGGGMLGPVSGLSAGGGDFGGGRGSAMGGGEFAGAPGQAAPGQGVPAGPPAGPPAPGAVSGAGAHSGATPVPTSSGHGGSAALGVGLGLAGVGLGAVAGKAVLGRGNKSGAKAEDETAAAATSDQGQQAAGQQAQNHPVVSANGTIGGANTPATPMSGMGGMGGGAHAQQEEDQEHNRASFLIEADPDEAFGANVATAPPVIGAWSDEDED</sequence>
<dbReference type="EMBL" id="CP113836">
    <property type="protein sequence ID" value="WAL66105.1"/>
    <property type="molecule type" value="Genomic_DNA"/>
</dbReference>
<accession>A0ABY7B1E5</accession>
<dbReference type="InterPro" id="IPR038332">
    <property type="entry name" value="PPE_sf"/>
</dbReference>
<feature type="compositionally biased region" description="Gly residues" evidence="1">
    <location>
        <begin position="276"/>
        <end position="285"/>
    </location>
</feature>
<organism evidence="2 3">
    <name type="scientific">Amycolatopsis cynarae</name>
    <dbReference type="NCBI Taxonomy" id="2995223"/>
    <lineage>
        <taxon>Bacteria</taxon>
        <taxon>Bacillati</taxon>
        <taxon>Actinomycetota</taxon>
        <taxon>Actinomycetes</taxon>
        <taxon>Pseudonocardiales</taxon>
        <taxon>Pseudonocardiaceae</taxon>
        <taxon>Amycolatopsis</taxon>
    </lineage>
</organism>
<dbReference type="RefSeq" id="WP_268756244.1">
    <property type="nucleotide sequence ID" value="NZ_CP113836.1"/>
</dbReference>
<feature type="region of interest" description="Disordered" evidence="1">
    <location>
        <begin position="1"/>
        <end position="33"/>
    </location>
</feature>
<evidence type="ECO:0008006" key="4">
    <source>
        <dbReference type="Google" id="ProtNLM"/>
    </source>
</evidence>
<feature type="compositionally biased region" description="Low complexity" evidence="1">
    <location>
        <begin position="310"/>
        <end position="321"/>
    </location>
</feature>
<protein>
    <recommendedName>
        <fullName evidence="4">PPE family protein</fullName>
    </recommendedName>
</protein>
<feature type="region of interest" description="Disordered" evidence="1">
    <location>
        <begin position="276"/>
        <end position="331"/>
    </location>
</feature>
<feature type="compositionally biased region" description="Low complexity" evidence="1">
    <location>
        <begin position="371"/>
        <end position="388"/>
    </location>
</feature>
<dbReference type="Gene3D" id="1.20.1260.20">
    <property type="entry name" value="PPE superfamily"/>
    <property type="match status" value="1"/>
</dbReference>
<name>A0ABY7B1E5_9PSEU</name>
<evidence type="ECO:0000313" key="3">
    <source>
        <dbReference type="Proteomes" id="UP001163203"/>
    </source>
</evidence>